<protein>
    <submittedName>
        <fullName evidence="1">Uncharacterized protein</fullName>
    </submittedName>
</protein>
<reference evidence="2" key="1">
    <citation type="journal article" date="2019" name="Int. J. Syst. Evol. Microbiol.">
        <title>The Global Catalogue of Microorganisms (GCM) 10K type strain sequencing project: providing services to taxonomists for standard genome sequencing and annotation.</title>
        <authorList>
            <consortium name="The Broad Institute Genomics Platform"/>
            <consortium name="The Broad Institute Genome Sequencing Center for Infectious Disease"/>
            <person name="Wu L."/>
            <person name="Ma J."/>
        </authorList>
    </citation>
    <scope>NUCLEOTIDE SEQUENCE [LARGE SCALE GENOMIC DNA]</scope>
    <source>
        <strain evidence="2">JCM 17551</strain>
    </source>
</reference>
<proteinExistence type="predicted"/>
<name>A0ABP7N0H4_9GAMM</name>
<keyword evidence="2" id="KW-1185">Reference proteome</keyword>
<evidence type="ECO:0000313" key="1">
    <source>
        <dbReference type="EMBL" id="GAA3934013.1"/>
    </source>
</evidence>
<accession>A0ABP7N0H4</accession>
<dbReference type="Proteomes" id="UP001501565">
    <property type="component" value="Unassembled WGS sequence"/>
</dbReference>
<dbReference type="EMBL" id="BAABBN010000012">
    <property type="protein sequence ID" value="GAA3934013.1"/>
    <property type="molecule type" value="Genomic_DNA"/>
</dbReference>
<sequence>MSIQEISVSNNQKKALLKAIKNEEVLFQDDNGDVVVSVQAYADFKQDKDPAPIEEIIENVALDFSAEYFIFS</sequence>
<comment type="caution">
    <text evidence="1">The sequence shown here is derived from an EMBL/GenBank/DDBJ whole genome shotgun (WGS) entry which is preliminary data.</text>
</comment>
<organism evidence="1 2">
    <name type="scientific">Litoribacillus peritrichatus</name>
    <dbReference type="NCBI Taxonomy" id="718191"/>
    <lineage>
        <taxon>Bacteria</taxon>
        <taxon>Pseudomonadati</taxon>
        <taxon>Pseudomonadota</taxon>
        <taxon>Gammaproteobacteria</taxon>
        <taxon>Oceanospirillales</taxon>
        <taxon>Oceanospirillaceae</taxon>
        <taxon>Litoribacillus</taxon>
    </lineage>
</organism>
<gene>
    <name evidence="1" type="ORF">GCM10022277_33260</name>
</gene>
<dbReference type="RefSeq" id="WP_344799715.1">
    <property type="nucleotide sequence ID" value="NZ_BAABBN010000012.1"/>
</dbReference>
<evidence type="ECO:0000313" key="2">
    <source>
        <dbReference type="Proteomes" id="UP001501565"/>
    </source>
</evidence>